<keyword evidence="2" id="KW-1185">Reference proteome</keyword>
<evidence type="ECO:0000313" key="1">
    <source>
        <dbReference type="EMBL" id="EHP70099.1"/>
    </source>
</evidence>
<reference evidence="1 2" key="1">
    <citation type="submission" date="2012-01" db="EMBL/GenBank/DDBJ databases">
        <title>Improved High-Quality Draft sequence of Metallosphaera yellowstonensis MK1.</title>
        <authorList>
            <consortium name="US DOE Joint Genome Institute"/>
            <person name="Lucas S."/>
            <person name="Han J."/>
            <person name="Cheng J.-F."/>
            <person name="Goodwin L."/>
            <person name="Pitluck S."/>
            <person name="Peters L."/>
            <person name="Teshima H."/>
            <person name="Detter J.C."/>
            <person name="Han C."/>
            <person name="Tapia R."/>
            <person name="Land M."/>
            <person name="Hauser L."/>
            <person name="Kyrpides N."/>
            <person name="Kozubal M."/>
            <person name="Macur R.E."/>
            <person name="Jay Z."/>
            <person name="Inskeep W."/>
            <person name="Woyke T."/>
        </authorList>
    </citation>
    <scope>NUCLEOTIDE SEQUENCE [LARGE SCALE GENOMIC DNA]</scope>
    <source>
        <strain evidence="1 2">MK1</strain>
    </source>
</reference>
<organism evidence="1 2">
    <name type="scientific">Metallosphaera yellowstonensis MK1</name>
    <dbReference type="NCBI Taxonomy" id="671065"/>
    <lineage>
        <taxon>Archaea</taxon>
        <taxon>Thermoproteota</taxon>
        <taxon>Thermoprotei</taxon>
        <taxon>Sulfolobales</taxon>
        <taxon>Sulfolobaceae</taxon>
        <taxon>Metallosphaera</taxon>
    </lineage>
</organism>
<sequence length="46" mass="5418">MDFLVEDTGVQVTYTSDRDEVPRREIEGLSEAKVKRRIVATWDYQD</sequence>
<name>H2C1H8_9CREN</name>
<protein>
    <submittedName>
        <fullName evidence="1">Uncharacterized protein</fullName>
    </submittedName>
</protein>
<dbReference type="RefSeq" id="WP_009070508.1">
    <property type="nucleotide sequence ID" value="NZ_JH597761.1"/>
</dbReference>
<proteinExistence type="predicted"/>
<gene>
    <name evidence="1" type="ORF">MetMK1DRAFT_00006010</name>
</gene>
<dbReference type="Proteomes" id="UP000003980">
    <property type="component" value="Unassembled WGS sequence"/>
</dbReference>
<dbReference type="HOGENOM" id="CLU_3178655_0_0_2"/>
<evidence type="ECO:0000313" key="2">
    <source>
        <dbReference type="Proteomes" id="UP000003980"/>
    </source>
</evidence>
<dbReference type="AlphaFoldDB" id="H2C1H8"/>
<accession>H2C1H8</accession>
<dbReference type="eggNOG" id="arCOG03167">
    <property type="taxonomic scope" value="Archaea"/>
</dbReference>
<dbReference type="EMBL" id="JH597761">
    <property type="protein sequence ID" value="EHP70099.1"/>
    <property type="molecule type" value="Genomic_DNA"/>
</dbReference>